<dbReference type="PANTHER" id="PTHR21446">
    <property type="entry name" value="DUF3504 DOMAIN-CONTAINING PROTEIN"/>
    <property type="match status" value="1"/>
</dbReference>
<dbReference type="InterPro" id="IPR052787">
    <property type="entry name" value="MAVS"/>
</dbReference>
<sequence>MSEVNEESDNDDQIEDFVLCSFQDVDPDELHRVEQGGRRRNKFVDDWGRKRFYEWRRLKKIDCNKSIEDLSEESDIREFVDNLTTFFLQVKKKDGQLYLPTTIQALLRAIGRVIRARQEQRCVETGIAVHPFSIWKDPRYRKVKLAADEAVQRSLDRGLGKHVKKSEILTLEEETRMLAQPKCSLQCPRGLNYVMLYYCLRKFFIRGVAGLRHVNWEDFTVENLPTGQVLRYTPDTSKTWKVDVARCAADNLRRPVDCHVPQVIDCFVKLSSVRPTWHTDELPPHPLFLTPKQRLKSTDLVWYAKSAVGVNTLSSYMKEMVEDLPDISYKTITNKSGRGIEISRVVQSGVPTALGMLQTGHRDPKSFTKYDQTLDQLENRAVQRIISGEVRNGRTLTFDEALDDEISRLARIQEQDARTVSLMKENLQPNISSNLIPQHSFQKSSASEGSCSEEITKAPEIALIQADNGAPEMTCVQTTRSTKDSVTDNFVLKQPEGAAARETKKVRPREEFEELLHFERYKSFEKFKEYERFKHFQSYKKFREFQDF</sequence>
<gene>
    <name evidence="1" type="ORF">R1sor_010268</name>
</gene>
<dbReference type="SUPFAM" id="SSF56349">
    <property type="entry name" value="DNA breaking-rejoining enzymes"/>
    <property type="match status" value="1"/>
</dbReference>
<name>A0ABD3I174_9MARC</name>
<protein>
    <submittedName>
        <fullName evidence="1">Uncharacterized protein</fullName>
    </submittedName>
</protein>
<dbReference type="EMBL" id="JBJQOH010000002">
    <property type="protein sequence ID" value="KAL3696192.1"/>
    <property type="molecule type" value="Genomic_DNA"/>
</dbReference>
<reference evidence="1 2" key="1">
    <citation type="submission" date="2024-09" db="EMBL/GenBank/DDBJ databases">
        <title>Chromosome-scale assembly of Riccia sorocarpa.</title>
        <authorList>
            <person name="Paukszto L."/>
        </authorList>
    </citation>
    <scope>NUCLEOTIDE SEQUENCE [LARGE SCALE GENOMIC DNA]</scope>
    <source>
        <strain evidence="1">LP-2024</strain>
        <tissue evidence="1">Aerial parts of the thallus</tissue>
    </source>
</reference>
<proteinExistence type="predicted"/>
<dbReference type="AlphaFoldDB" id="A0ABD3I174"/>
<keyword evidence="2" id="KW-1185">Reference proteome</keyword>
<dbReference type="PANTHER" id="PTHR21446:SF12">
    <property type="entry name" value="POTASSIUM CHANNEL TETRAMERIZATION DOMAIN CONTAINING 1"/>
    <property type="match status" value="1"/>
</dbReference>
<evidence type="ECO:0000313" key="1">
    <source>
        <dbReference type="EMBL" id="KAL3696192.1"/>
    </source>
</evidence>
<dbReference type="Proteomes" id="UP001633002">
    <property type="component" value="Unassembled WGS sequence"/>
</dbReference>
<evidence type="ECO:0000313" key="2">
    <source>
        <dbReference type="Proteomes" id="UP001633002"/>
    </source>
</evidence>
<accession>A0ABD3I174</accession>
<dbReference type="InterPro" id="IPR011010">
    <property type="entry name" value="DNA_brk_join_enz"/>
</dbReference>
<organism evidence="1 2">
    <name type="scientific">Riccia sorocarpa</name>
    <dbReference type="NCBI Taxonomy" id="122646"/>
    <lineage>
        <taxon>Eukaryota</taxon>
        <taxon>Viridiplantae</taxon>
        <taxon>Streptophyta</taxon>
        <taxon>Embryophyta</taxon>
        <taxon>Marchantiophyta</taxon>
        <taxon>Marchantiopsida</taxon>
        <taxon>Marchantiidae</taxon>
        <taxon>Marchantiales</taxon>
        <taxon>Ricciaceae</taxon>
        <taxon>Riccia</taxon>
    </lineage>
</organism>
<comment type="caution">
    <text evidence="1">The sequence shown here is derived from an EMBL/GenBank/DDBJ whole genome shotgun (WGS) entry which is preliminary data.</text>
</comment>